<reference evidence="2" key="1">
    <citation type="journal article" date="2017" name="Nat. Ecol. Evol.">
        <title>Genome expansion and lineage-specific genetic innovations in the forest pathogenic fungi Armillaria.</title>
        <authorList>
            <person name="Sipos G."/>
            <person name="Prasanna A.N."/>
            <person name="Walter M.C."/>
            <person name="O'Connor E."/>
            <person name="Balint B."/>
            <person name="Krizsan K."/>
            <person name="Kiss B."/>
            <person name="Hess J."/>
            <person name="Varga T."/>
            <person name="Slot J."/>
            <person name="Riley R."/>
            <person name="Boka B."/>
            <person name="Rigling D."/>
            <person name="Barry K."/>
            <person name="Lee J."/>
            <person name="Mihaltcheva S."/>
            <person name="LaButti K."/>
            <person name="Lipzen A."/>
            <person name="Waldron R."/>
            <person name="Moloney N.M."/>
            <person name="Sperisen C."/>
            <person name="Kredics L."/>
            <person name="Vagvoelgyi C."/>
            <person name="Patrignani A."/>
            <person name="Fitzpatrick D."/>
            <person name="Nagy I."/>
            <person name="Doyle S."/>
            <person name="Anderson J.B."/>
            <person name="Grigoriev I.V."/>
            <person name="Gueldener U."/>
            <person name="Muensterkoetter M."/>
            <person name="Nagy L.G."/>
        </authorList>
    </citation>
    <scope>NUCLEOTIDE SEQUENCE [LARGE SCALE GENOMIC DNA]</scope>
    <source>
        <strain evidence="2">C18/9</strain>
    </source>
</reference>
<evidence type="ECO:0000313" key="2">
    <source>
        <dbReference type="Proteomes" id="UP000219338"/>
    </source>
</evidence>
<name>A0A284RR01_ARMOS</name>
<organism evidence="1 2">
    <name type="scientific">Armillaria ostoyae</name>
    <name type="common">Armillaria root rot fungus</name>
    <dbReference type="NCBI Taxonomy" id="47428"/>
    <lineage>
        <taxon>Eukaryota</taxon>
        <taxon>Fungi</taxon>
        <taxon>Dikarya</taxon>
        <taxon>Basidiomycota</taxon>
        <taxon>Agaricomycotina</taxon>
        <taxon>Agaricomycetes</taxon>
        <taxon>Agaricomycetidae</taxon>
        <taxon>Agaricales</taxon>
        <taxon>Marasmiineae</taxon>
        <taxon>Physalacriaceae</taxon>
        <taxon>Armillaria</taxon>
    </lineage>
</organism>
<dbReference type="OrthoDB" id="3138711at2759"/>
<sequence>MSSSSTDQPDLSKPNTLKDYHDILGFLATPEKRPLPSFARNGGVFDLILVDAPHPFVHDEQHSQVWVADVHSLGFCKRKLSKVVLKIIQPSLIPLPDLD</sequence>
<gene>
    <name evidence="1" type="ORF">ARMOST_14605</name>
</gene>
<dbReference type="Proteomes" id="UP000219338">
    <property type="component" value="Unassembled WGS sequence"/>
</dbReference>
<proteinExistence type="predicted"/>
<evidence type="ECO:0000313" key="1">
    <source>
        <dbReference type="EMBL" id="SJL11202.1"/>
    </source>
</evidence>
<accession>A0A284RR01</accession>
<dbReference type="EMBL" id="FUEG01000013">
    <property type="protein sequence ID" value="SJL11202.1"/>
    <property type="molecule type" value="Genomic_DNA"/>
</dbReference>
<keyword evidence="2" id="KW-1185">Reference proteome</keyword>
<dbReference type="AlphaFoldDB" id="A0A284RR01"/>
<protein>
    <submittedName>
        <fullName evidence="1">Uncharacterized protein</fullName>
    </submittedName>
</protein>